<dbReference type="InterPro" id="IPR043129">
    <property type="entry name" value="ATPase_NBD"/>
</dbReference>
<evidence type="ECO:0000256" key="7">
    <source>
        <dbReference type="ARBA" id="ARBA00022840"/>
    </source>
</evidence>
<evidence type="ECO:0000256" key="5">
    <source>
        <dbReference type="ARBA" id="ARBA00022741"/>
    </source>
</evidence>
<evidence type="ECO:0000256" key="1">
    <source>
        <dbReference type="ARBA" id="ARBA00006479"/>
    </source>
</evidence>
<evidence type="ECO:0000313" key="10">
    <source>
        <dbReference type="Proteomes" id="UP000281708"/>
    </source>
</evidence>
<dbReference type="PANTHER" id="PTHR18964">
    <property type="entry name" value="ROK (REPRESSOR, ORF, KINASE) FAMILY"/>
    <property type="match status" value="1"/>
</dbReference>
<dbReference type="GO" id="GO:0006096">
    <property type="term" value="P:glycolytic process"/>
    <property type="evidence" value="ECO:0007669"/>
    <property type="project" value="InterPro"/>
</dbReference>
<dbReference type="EC" id="2.7.1.2" evidence="2"/>
<keyword evidence="7" id="KW-0067">ATP-binding</keyword>
<accession>A0A3L8P4P2</accession>
<gene>
    <name evidence="9" type="ORF">D9V37_06385</name>
</gene>
<dbReference type="PANTHER" id="PTHR18964:SF173">
    <property type="entry name" value="GLUCOKINASE"/>
    <property type="match status" value="1"/>
</dbReference>
<comment type="similarity">
    <text evidence="1">Belongs to the ROK (NagC/XylR) family.</text>
</comment>
<evidence type="ECO:0000256" key="6">
    <source>
        <dbReference type="ARBA" id="ARBA00022777"/>
    </source>
</evidence>
<dbReference type="InterPro" id="IPR000600">
    <property type="entry name" value="ROK"/>
</dbReference>
<dbReference type="InterPro" id="IPR004654">
    <property type="entry name" value="ROK_glcA"/>
</dbReference>
<dbReference type="Proteomes" id="UP000281708">
    <property type="component" value="Unassembled WGS sequence"/>
</dbReference>
<keyword evidence="5" id="KW-0547">Nucleotide-binding</keyword>
<dbReference type="PROSITE" id="PS01125">
    <property type="entry name" value="ROK"/>
    <property type="match status" value="1"/>
</dbReference>
<dbReference type="Gene3D" id="3.30.420.40">
    <property type="match status" value="2"/>
</dbReference>
<sequence>MRRHRARGIASVAHVTQEPLRSRLLRWDPLTVGIDIGGTKVLAGVVDQFGHVVEVKRRATLGHDVRAVEDTIVELIREFAEDHEIAAAGIGAAGFVDATRSTVMFSPHLDWRREPLRDRVMARVRVPVVVDNDANAAALAECRFGAGVGHRFVLCVTLGTGIGGALVMDNRVFRGANGMAGEFGHVQVVPDGHRCECGNRGCWEQYASGNALVREARQLIAQNSPVAHHLRDLVEGDPARLSGPQITEAARAGDALSLELIADVGEWLGVGLAGMAASFDPSCIIVGGGVSAAGDLLLEPTRRAFARHLTGRGHRPEPPIHAAALGPDAGFIGAADMARSAARRARRTRVRRKDRRTRRLLETRASQL</sequence>
<evidence type="ECO:0000256" key="3">
    <source>
        <dbReference type="ARBA" id="ARBA00014701"/>
    </source>
</evidence>
<proteinExistence type="inferred from homology"/>
<evidence type="ECO:0000256" key="4">
    <source>
        <dbReference type="ARBA" id="ARBA00022679"/>
    </source>
</evidence>
<name>A0A3L8P4P2_9ACTN</name>
<organism evidence="9 10">
    <name type="scientific">Nocardioides mangrovicus</name>
    <dbReference type="NCBI Taxonomy" id="2478913"/>
    <lineage>
        <taxon>Bacteria</taxon>
        <taxon>Bacillati</taxon>
        <taxon>Actinomycetota</taxon>
        <taxon>Actinomycetes</taxon>
        <taxon>Propionibacteriales</taxon>
        <taxon>Nocardioidaceae</taxon>
        <taxon>Nocardioides</taxon>
    </lineage>
</organism>
<dbReference type="EMBL" id="RDBE01000006">
    <property type="protein sequence ID" value="RLV49549.1"/>
    <property type="molecule type" value="Genomic_DNA"/>
</dbReference>
<comment type="caution">
    <text evidence="9">The sequence shown here is derived from an EMBL/GenBank/DDBJ whole genome shotgun (WGS) entry which is preliminary data.</text>
</comment>
<dbReference type="GO" id="GO:0005737">
    <property type="term" value="C:cytoplasm"/>
    <property type="evidence" value="ECO:0007669"/>
    <property type="project" value="InterPro"/>
</dbReference>
<dbReference type="AlphaFoldDB" id="A0A3L8P4P2"/>
<dbReference type="InterPro" id="IPR049874">
    <property type="entry name" value="ROK_cs"/>
</dbReference>
<evidence type="ECO:0000313" key="9">
    <source>
        <dbReference type="EMBL" id="RLV49549.1"/>
    </source>
</evidence>
<dbReference type="GO" id="GO:0004340">
    <property type="term" value="F:glucokinase activity"/>
    <property type="evidence" value="ECO:0007669"/>
    <property type="project" value="UniProtKB-EC"/>
</dbReference>
<evidence type="ECO:0000256" key="8">
    <source>
        <dbReference type="ARBA" id="ARBA00032386"/>
    </source>
</evidence>
<dbReference type="Pfam" id="PF00480">
    <property type="entry name" value="ROK"/>
    <property type="match status" value="1"/>
</dbReference>
<dbReference type="OrthoDB" id="9810372at2"/>
<evidence type="ECO:0000256" key="2">
    <source>
        <dbReference type="ARBA" id="ARBA00012323"/>
    </source>
</evidence>
<keyword evidence="4" id="KW-0808">Transferase</keyword>
<dbReference type="SUPFAM" id="SSF53067">
    <property type="entry name" value="Actin-like ATPase domain"/>
    <property type="match status" value="1"/>
</dbReference>
<keyword evidence="6" id="KW-0418">Kinase</keyword>
<reference evidence="9 10" key="1">
    <citation type="submission" date="2018-10" db="EMBL/GenBank/DDBJ databases">
        <title>Marmoricola sp. 4Q3S-7 whole genome shotgun sequence.</title>
        <authorList>
            <person name="Li F."/>
        </authorList>
    </citation>
    <scope>NUCLEOTIDE SEQUENCE [LARGE SCALE GENOMIC DNA]</scope>
    <source>
        <strain evidence="9 10">4Q3S-7</strain>
    </source>
</reference>
<keyword evidence="10" id="KW-1185">Reference proteome</keyword>
<protein>
    <recommendedName>
        <fullName evidence="3">Glucokinase</fullName>
        <ecNumber evidence="2">2.7.1.2</ecNumber>
    </recommendedName>
    <alternativeName>
        <fullName evidence="8">Glucose kinase</fullName>
    </alternativeName>
</protein>
<dbReference type="NCBIfam" id="TIGR00744">
    <property type="entry name" value="ROK_glcA_fam"/>
    <property type="match status" value="1"/>
</dbReference>
<dbReference type="GO" id="GO:0005524">
    <property type="term" value="F:ATP binding"/>
    <property type="evidence" value="ECO:0007669"/>
    <property type="project" value="UniProtKB-KW"/>
</dbReference>